<dbReference type="OrthoDB" id="3452648at2759"/>
<organism evidence="1 2">
    <name type="scientific">Amylocarpus encephaloides</name>
    <dbReference type="NCBI Taxonomy" id="45428"/>
    <lineage>
        <taxon>Eukaryota</taxon>
        <taxon>Fungi</taxon>
        <taxon>Dikarya</taxon>
        <taxon>Ascomycota</taxon>
        <taxon>Pezizomycotina</taxon>
        <taxon>Leotiomycetes</taxon>
        <taxon>Helotiales</taxon>
        <taxon>Helotiales incertae sedis</taxon>
        <taxon>Amylocarpus</taxon>
    </lineage>
</organism>
<evidence type="ECO:0000313" key="2">
    <source>
        <dbReference type="Proteomes" id="UP000824998"/>
    </source>
</evidence>
<comment type="caution">
    <text evidence="1">The sequence shown here is derived from an EMBL/GenBank/DDBJ whole genome shotgun (WGS) entry which is preliminary data.</text>
</comment>
<accession>A0A9P7Y9D2</accession>
<sequence>MISAFPQFSSFPAEIQGLVMEACQPNDLICLRLTCKTLYYSSPIKQIHKLSTFEQEPFCIHNPTDSKDTLPPLQFSQRYSHRQTCHDRSFAFRRIQAENGLCKRPRDISQCKTGWRSDHCECWSQRSRLHNRLRSWMPSKLKYCGECGMFTKRKRCHNGRCYHGRPKPRKRTGNFWTHRSRRGAFGHKLWKMWFNNAAMNKLESRLRTTGGRKVVENGRYGLRALGPVEVDTSRGRDSDRNWDWRS</sequence>
<reference evidence="1" key="1">
    <citation type="journal article" date="2021" name="IMA Fungus">
        <title>Genomic characterization of three marine fungi, including Emericellopsis atlantica sp. nov. with signatures of a generalist lifestyle and marine biomass degradation.</title>
        <authorList>
            <person name="Hagestad O.C."/>
            <person name="Hou L."/>
            <person name="Andersen J.H."/>
            <person name="Hansen E.H."/>
            <person name="Altermark B."/>
            <person name="Li C."/>
            <person name="Kuhnert E."/>
            <person name="Cox R.J."/>
            <person name="Crous P.W."/>
            <person name="Spatafora J.W."/>
            <person name="Lail K."/>
            <person name="Amirebrahimi M."/>
            <person name="Lipzen A."/>
            <person name="Pangilinan J."/>
            <person name="Andreopoulos W."/>
            <person name="Hayes R.D."/>
            <person name="Ng V."/>
            <person name="Grigoriev I.V."/>
            <person name="Jackson S.A."/>
            <person name="Sutton T.D.S."/>
            <person name="Dobson A.D.W."/>
            <person name="Rama T."/>
        </authorList>
    </citation>
    <scope>NUCLEOTIDE SEQUENCE</scope>
    <source>
        <strain evidence="1">TRa018bII</strain>
    </source>
</reference>
<protein>
    <recommendedName>
        <fullName evidence="3">F-box domain-containing protein</fullName>
    </recommendedName>
</protein>
<gene>
    <name evidence="1" type="ORF">BJ875DRAFT_386669</name>
</gene>
<dbReference type="Proteomes" id="UP000824998">
    <property type="component" value="Unassembled WGS sequence"/>
</dbReference>
<proteinExistence type="predicted"/>
<dbReference type="AlphaFoldDB" id="A0A9P7Y9D2"/>
<evidence type="ECO:0000313" key="1">
    <source>
        <dbReference type="EMBL" id="KAG9229763.1"/>
    </source>
</evidence>
<name>A0A9P7Y9D2_9HELO</name>
<keyword evidence="2" id="KW-1185">Reference proteome</keyword>
<dbReference type="EMBL" id="MU251734">
    <property type="protein sequence ID" value="KAG9229763.1"/>
    <property type="molecule type" value="Genomic_DNA"/>
</dbReference>
<evidence type="ECO:0008006" key="3">
    <source>
        <dbReference type="Google" id="ProtNLM"/>
    </source>
</evidence>